<dbReference type="EMBL" id="DVMT01000028">
    <property type="protein sequence ID" value="HIU40203.1"/>
    <property type="molecule type" value="Genomic_DNA"/>
</dbReference>
<dbReference type="AlphaFoldDB" id="A0A9D1IN72"/>
<accession>A0A9D1IN72</accession>
<reference evidence="1" key="1">
    <citation type="submission" date="2020-10" db="EMBL/GenBank/DDBJ databases">
        <authorList>
            <person name="Gilroy R."/>
        </authorList>
    </citation>
    <scope>NUCLEOTIDE SEQUENCE</scope>
    <source>
        <strain evidence="1">CHK193-30670</strain>
    </source>
</reference>
<sequence length="260" mass="30650">MDKITRLSKNEFNNLLRKAKRIGEASSESIIYDLRNGFILKDLMDESLLYFKSPEEMIYKEEDLLRFSDVDVKSYYFTKSVMYVDNDLRCAIMRKCNGYVVNYIDPLSVTLSLLLKAIDDFTEDTKEISKQHILGYDMLSNFMFDGVKFGAIDTIHYSFSDKDENKIFNHNISYFNEEVARFITELYFKKFVLQDKELSEMYNSIETGEFKDLKNYVKTFAKKLSEYCDKDIIYLSDASKAIKENDDMTYPCCPIYKLKK</sequence>
<dbReference type="Proteomes" id="UP000824074">
    <property type="component" value="Unassembled WGS sequence"/>
</dbReference>
<name>A0A9D1IN72_9FIRM</name>
<protein>
    <submittedName>
        <fullName evidence="1">Uncharacterized protein</fullName>
    </submittedName>
</protein>
<evidence type="ECO:0000313" key="2">
    <source>
        <dbReference type="Proteomes" id="UP000824074"/>
    </source>
</evidence>
<gene>
    <name evidence="1" type="ORF">IAB68_02740</name>
</gene>
<evidence type="ECO:0000313" key="1">
    <source>
        <dbReference type="EMBL" id="HIU40203.1"/>
    </source>
</evidence>
<organism evidence="1 2">
    <name type="scientific">Candidatus Aphodocola excrementigallinarum</name>
    <dbReference type="NCBI Taxonomy" id="2840670"/>
    <lineage>
        <taxon>Bacteria</taxon>
        <taxon>Bacillati</taxon>
        <taxon>Bacillota</taxon>
        <taxon>Bacilli</taxon>
        <taxon>Candidatus Aphodocola</taxon>
    </lineage>
</organism>
<comment type="caution">
    <text evidence="1">The sequence shown here is derived from an EMBL/GenBank/DDBJ whole genome shotgun (WGS) entry which is preliminary data.</text>
</comment>
<proteinExistence type="predicted"/>
<reference evidence="1" key="2">
    <citation type="journal article" date="2021" name="PeerJ">
        <title>Extensive microbial diversity within the chicken gut microbiome revealed by metagenomics and culture.</title>
        <authorList>
            <person name="Gilroy R."/>
            <person name="Ravi A."/>
            <person name="Getino M."/>
            <person name="Pursley I."/>
            <person name="Horton D.L."/>
            <person name="Alikhan N.F."/>
            <person name="Baker D."/>
            <person name="Gharbi K."/>
            <person name="Hall N."/>
            <person name="Watson M."/>
            <person name="Adriaenssens E.M."/>
            <person name="Foster-Nyarko E."/>
            <person name="Jarju S."/>
            <person name="Secka A."/>
            <person name="Antonio M."/>
            <person name="Oren A."/>
            <person name="Chaudhuri R.R."/>
            <person name="La Ragione R."/>
            <person name="Hildebrand F."/>
            <person name="Pallen M.J."/>
        </authorList>
    </citation>
    <scope>NUCLEOTIDE SEQUENCE</scope>
    <source>
        <strain evidence="1">CHK193-30670</strain>
    </source>
</reference>